<protein>
    <submittedName>
        <fullName evidence="1">WGS project CCBQ000000000 data, contig MAT</fullName>
    </submittedName>
</protein>
<reference evidence="1 2" key="1">
    <citation type="submission" date="2014-03" db="EMBL/GenBank/DDBJ databases">
        <title>The genome of Kluyveromyces dobzhanskii.</title>
        <authorList>
            <person name="Nystedt B."/>
            <person name="Astrom S."/>
        </authorList>
    </citation>
    <scope>NUCLEOTIDE SEQUENCE [LARGE SCALE GENOMIC DNA]</scope>
    <source>
        <strain evidence="1 2">CBS 2104</strain>
    </source>
</reference>
<accession>A0A0A8L1A9</accession>
<keyword evidence="2" id="KW-1185">Reference proteome</keyword>
<organism evidence="1 2">
    <name type="scientific">Kluyveromyces dobzhanskii CBS 2104</name>
    <dbReference type="NCBI Taxonomy" id="1427455"/>
    <lineage>
        <taxon>Eukaryota</taxon>
        <taxon>Fungi</taxon>
        <taxon>Dikarya</taxon>
        <taxon>Ascomycota</taxon>
        <taxon>Saccharomycotina</taxon>
        <taxon>Saccharomycetes</taxon>
        <taxon>Saccharomycetales</taxon>
        <taxon>Saccharomycetaceae</taxon>
        <taxon>Kluyveromyces</taxon>
    </lineage>
</organism>
<evidence type="ECO:0000313" key="2">
    <source>
        <dbReference type="Proteomes" id="UP000031516"/>
    </source>
</evidence>
<proteinExistence type="predicted"/>
<dbReference type="EMBL" id="CCBQ010000018">
    <property type="protein sequence ID" value="CDO92802.1"/>
    <property type="molecule type" value="Genomic_DNA"/>
</dbReference>
<evidence type="ECO:0000313" key="1">
    <source>
        <dbReference type="EMBL" id="CDO92802.1"/>
    </source>
</evidence>
<name>A0A0A8L1A9_9SACH</name>
<gene>
    <name evidence="1" type="ORF">KLDO_g1112B</name>
</gene>
<dbReference type="InterPro" id="IPR013924">
    <property type="entry name" value="RNase_H2_suC"/>
</dbReference>
<dbReference type="GO" id="GO:0006401">
    <property type="term" value="P:RNA catabolic process"/>
    <property type="evidence" value="ECO:0007669"/>
    <property type="project" value="InterPro"/>
</dbReference>
<sequence>MVSTTTLTFVPKPVQTRHQVHLVPCKVRYTGPTNEFEDQFIMDENTNDLSHENKHVSYIRGRKVIGESVIFKDSVSYITSSHEDEEGNLLIEPSHKVNDIFDYEREGNEDRLSEELSKFKELRELEALIHEA</sequence>
<dbReference type="GO" id="GO:0032299">
    <property type="term" value="C:ribonuclease H2 complex"/>
    <property type="evidence" value="ECO:0007669"/>
    <property type="project" value="InterPro"/>
</dbReference>
<comment type="caution">
    <text evidence="1">The sequence shown here is derived from an EMBL/GenBank/DDBJ whole genome shotgun (WGS) entry which is preliminary data.</text>
</comment>
<dbReference type="Pfam" id="PF08615">
    <property type="entry name" value="RNase_H2_suC"/>
    <property type="match status" value="1"/>
</dbReference>
<dbReference type="OrthoDB" id="4067302at2759"/>
<dbReference type="AlphaFoldDB" id="A0A0A8L1A9"/>
<dbReference type="Gene3D" id="2.40.128.680">
    <property type="match status" value="1"/>
</dbReference>
<dbReference type="Proteomes" id="UP000031516">
    <property type="component" value="Unassembled WGS sequence"/>
</dbReference>